<dbReference type="GO" id="GO:0005975">
    <property type="term" value="P:carbohydrate metabolic process"/>
    <property type="evidence" value="ECO:0007669"/>
    <property type="project" value="InterPro"/>
</dbReference>
<dbReference type="EMBL" id="QTZN02000008">
    <property type="protein sequence ID" value="MVB06442.1"/>
    <property type="molecule type" value="Genomic_DNA"/>
</dbReference>
<dbReference type="SUPFAM" id="SSF49785">
    <property type="entry name" value="Galactose-binding domain-like"/>
    <property type="match status" value="1"/>
</dbReference>
<dbReference type="InterPro" id="IPR049174">
    <property type="entry name" value="Beta-AFase-like"/>
</dbReference>
<dbReference type="InterPro" id="IPR008928">
    <property type="entry name" value="6-hairpin_glycosidase_sf"/>
</dbReference>
<dbReference type="EMBL" id="WOTW01000008">
    <property type="protein sequence ID" value="MUP37237.1"/>
    <property type="molecule type" value="Genomic_DNA"/>
</dbReference>
<evidence type="ECO:0000313" key="6">
    <source>
        <dbReference type="EMBL" id="MUP37237.1"/>
    </source>
</evidence>
<dbReference type="AlphaFoldDB" id="A0A7M4D3K8"/>
<protein>
    <submittedName>
        <fullName evidence="6">Glycoside hydrolase family 127 protein</fullName>
    </submittedName>
</protein>
<accession>A0A7M4D3K8</accession>
<gene>
    <name evidence="7" type="ORF">DWB62_005370</name>
    <name evidence="6" type="ORF">GNY23_05370</name>
</gene>
<dbReference type="Gene3D" id="2.60.120.260">
    <property type="entry name" value="Galactose-binding domain-like"/>
    <property type="match status" value="1"/>
</dbReference>
<dbReference type="InterPro" id="IPR008979">
    <property type="entry name" value="Galactose-bd-like_sf"/>
</dbReference>
<keyword evidence="1" id="KW-0732">Signal</keyword>
<dbReference type="Pfam" id="PF07944">
    <property type="entry name" value="Beta-AFase-like_GH127_cat"/>
    <property type="match status" value="1"/>
</dbReference>
<organism evidence="6 9">
    <name type="scientific">Labilibaculum euxinus</name>
    <dbReference type="NCBI Taxonomy" id="2686357"/>
    <lineage>
        <taxon>Bacteria</taxon>
        <taxon>Pseudomonadati</taxon>
        <taxon>Bacteroidota</taxon>
        <taxon>Bacteroidia</taxon>
        <taxon>Marinilabiliales</taxon>
        <taxon>Marinifilaceae</taxon>
        <taxon>Labilibaculum</taxon>
    </lineage>
</organism>
<feature type="signal peptide" evidence="1">
    <location>
        <begin position="1"/>
        <end position="21"/>
    </location>
</feature>
<dbReference type="Proteomes" id="UP000285951">
    <property type="component" value="Unassembled WGS sequence"/>
</dbReference>
<feature type="domain" description="Non-reducing end beta-L-arabinofuranosidase-like GH127 catalytic" evidence="3">
    <location>
        <begin position="39"/>
        <end position="421"/>
    </location>
</feature>
<evidence type="ECO:0000259" key="4">
    <source>
        <dbReference type="Pfam" id="PF20736"/>
    </source>
</evidence>
<evidence type="ECO:0000259" key="2">
    <source>
        <dbReference type="Pfam" id="PF00754"/>
    </source>
</evidence>
<dbReference type="Pfam" id="PF20737">
    <property type="entry name" value="Glyco_hydro127C"/>
    <property type="match status" value="1"/>
</dbReference>
<dbReference type="PANTHER" id="PTHR43465">
    <property type="entry name" value="DUF1680 DOMAIN PROTEIN (AFU_ORTHOLOGUE AFUA_1G08910)"/>
    <property type="match status" value="1"/>
</dbReference>
<dbReference type="RefSeq" id="WP_156195047.1">
    <property type="nucleotide sequence ID" value="NZ_QTZN02000008.1"/>
</dbReference>
<dbReference type="GO" id="GO:0016787">
    <property type="term" value="F:hydrolase activity"/>
    <property type="evidence" value="ECO:0007669"/>
    <property type="project" value="UniProtKB-KW"/>
</dbReference>
<dbReference type="InterPro" id="IPR012878">
    <property type="entry name" value="Beta-AFase-like_GH127_cat"/>
</dbReference>
<comment type="caution">
    <text evidence="6">The sequence shown here is derived from an EMBL/GenBank/DDBJ whole genome shotgun (WGS) entry which is preliminary data.</text>
</comment>
<keyword evidence="8" id="KW-1185">Reference proteome</keyword>
<evidence type="ECO:0000313" key="8">
    <source>
        <dbReference type="Proteomes" id="UP000285951"/>
    </source>
</evidence>
<feature type="domain" description="Non-reducing end beta-L-arabinofuranosidase-like GH127 C-terminal" evidence="5">
    <location>
        <begin position="546"/>
        <end position="649"/>
    </location>
</feature>
<feature type="domain" description="Non-reducing end beta-L-arabinofuranosidase-like GH127 middle" evidence="4">
    <location>
        <begin position="432"/>
        <end position="543"/>
    </location>
</feature>
<dbReference type="Pfam" id="PF00754">
    <property type="entry name" value="F5_F8_type_C"/>
    <property type="match status" value="1"/>
</dbReference>
<dbReference type="OrthoDB" id="9757939at2"/>
<keyword evidence="6" id="KW-0378">Hydrolase</keyword>
<dbReference type="InterPro" id="IPR049049">
    <property type="entry name" value="Beta-AFase-like_GH127_C"/>
</dbReference>
<dbReference type="Proteomes" id="UP000462449">
    <property type="component" value="Unassembled WGS sequence"/>
</dbReference>
<reference evidence="7 8" key="1">
    <citation type="submission" date="2019-11" db="EMBL/GenBank/DDBJ databases">
        <title>Draft genome sequence of Labilibaculum sp. strain SYP isolated from Black Sea.</title>
        <authorList>
            <person name="Yadav S."/>
            <person name="Villanueva L."/>
        </authorList>
    </citation>
    <scope>NUCLEOTIDE SEQUENCE [LARGE SCALE GENOMIC DNA]</scope>
    <source>
        <strain evidence="7 8">44</strain>
    </source>
</reference>
<reference evidence="6 9" key="2">
    <citation type="submission" date="2019-12" db="EMBL/GenBank/DDBJ databases">
        <title>Draft genome sequence of Labilibaculum sp. strain 44 isolated from deep waters of Black Sea.</title>
        <authorList>
            <person name="Yadav S."/>
            <person name="Villanueva L."/>
        </authorList>
    </citation>
    <scope>NUCLEOTIDE SEQUENCE [LARGE SCALE GENOMIC DNA]</scope>
    <source>
        <strain evidence="6 9">44</strain>
    </source>
</reference>
<feature type="chain" id="PRO_5029536061" evidence="1">
    <location>
        <begin position="22"/>
        <end position="803"/>
    </location>
</feature>
<dbReference type="SUPFAM" id="SSF48208">
    <property type="entry name" value="Six-hairpin glycosidases"/>
    <property type="match status" value="1"/>
</dbReference>
<evidence type="ECO:0000259" key="3">
    <source>
        <dbReference type="Pfam" id="PF07944"/>
    </source>
</evidence>
<dbReference type="Pfam" id="PF20736">
    <property type="entry name" value="Glyco_hydro127M"/>
    <property type="match status" value="1"/>
</dbReference>
<evidence type="ECO:0000313" key="7">
    <source>
        <dbReference type="EMBL" id="MVB06442.1"/>
    </source>
</evidence>
<proteinExistence type="predicted"/>
<evidence type="ECO:0000313" key="9">
    <source>
        <dbReference type="Proteomes" id="UP000462449"/>
    </source>
</evidence>
<name>A0A7M4D3K8_9BACT</name>
<evidence type="ECO:0000259" key="5">
    <source>
        <dbReference type="Pfam" id="PF20737"/>
    </source>
</evidence>
<feature type="domain" description="F5/8 type C" evidence="2">
    <location>
        <begin position="700"/>
        <end position="789"/>
    </location>
</feature>
<evidence type="ECO:0000256" key="1">
    <source>
        <dbReference type="SAM" id="SignalP"/>
    </source>
</evidence>
<dbReference type="InterPro" id="IPR000421">
    <property type="entry name" value="FA58C"/>
</dbReference>
<dbReference type="PANTHER" id="PTHR43465:SF2">
    <property type="entry name" value="DUF1680 DOMAIN PROTEIN (AFU_ORTHOLOGUE AFUA_1G08910)"/>
    <property type="match status" value="1"/>
</dbReference>
<sequence length="803" mass="90452">MTTIKRVLTLALCILCFAANAQEKNKTGGYPISPVPFTSVKVTDSFWGQRLKASREVTIPLAFSKCEETGRYENFIKAAHPSDTIKVEGFSFDDTDVYKTIEGASYSMQTFPDKKLDKYIDSVLTIVAAAQEADGYLYTSRTMNPAHPHEWAGTKRWEKEEDLSHELYNLGHMVEGALAHYQATGKTNFLDIAKKYADCAVREVGDKPGQVTVVPGHQIAEMALSKLYVATGEQKYLDFAKFLLDKRGYTTIKSEYSQSHEPVLEQDEAVGHAVRAAYMYTGMADVAALTGDTTYVNAIDRIWENIVGKKLYITGGIGATGHGEAFGENYQLPNMSAYCETCAAIGNVYLNYRLFLLHGESKYYDVLERTLYNGLISGVSLEGDGFFYPNPLESIGQHQRRPWFGCACCPSNICRFIPSVPGYIYAVHKSDLYVNLFMSNNSEIKVDGKPVVLKQTTNYPWVGDINLDINPKKKQNFNLKIRIPGWVFGQVVPSDLYTFTDNKKLSYSVKVNGQSVTSQLKNGYFTISRTWRKGDKVEVHFDMEARTVKAHPLVEADQGRVAVERGPVVYCAEWPDNDYSVLSAVIPQKPVFTVENKQDLLYGINMIHTDAQVLNYNKQGKIEVKDVQLNMIPYYAWAHRGSGEMTVWLSNDLSTSRPMQQPTLASESKVDASHLVKAISAVNDQLIPKNGKAQAVPYYHWWPKEGTTEWISYEFDGEKTVSGSTVYWYDDAPWGGCRIPKEWKIYYKNKESEWMPVENNEPYTATKGVPSKVSFKTVKTKAIKLEVKLPEKNASGIFEWELE</sequence>
<dbReference type="InterPro" id="IPR049046">
    <property type="entry name" value="Beta-AFase-like_GH127_middle"/>
</dbReference>